<sequence>MHDFAFSAESGTVSIYNTNWNNCGGIVPDQITSVSDTIFKEFIVTISARISNEYSCRDNQHPLQISTVLPAKDTANGEEGVATTYARSDHTHHVNISNSVTLKDTGTGTAGTSNIYASDTLQHPHKIYPIVVNVVLIIADAAANCSNDNYYRNNHVHTYQLTYVGSITATQFIKTEGFVTEILYANGETKIVSDIGQYFVQETGQTLQIIGGSLRYGAQQNKESGDEDYVTVKRMYNNCVKTILSGTLTNAKLPQRFVLHSGTSSGTCFTSLPLYEFDPTHR</sequence>
<dbReference type="AlphaFoldDB" id="A0A5J4VR17"/>
<accession>A0A5J4VR17</accession>
<name>A0A5J4VR17_9EUKA</name>
<evidence type="ECO:0000313" key="1">
    <source>
        <dbReference type="EMBL" id="KAA6385127.1"/>
    </source>
</evidence>
<comment type="caution">
    <text evidence="1">The sequence shown here is derived from an EMBL/GenBank/DDBJ whole genome shotgun (WGS) entry which is preliminary data.</text>
</comment>
<dbReference type="Proteomes" id="UP000324800">
    <property type="component" value="Unassembled WGS sequence"/>
</dbReference>
<reference evidence="1 2" key="1">
    <citation type="submission" date="2019-03" db="EMBL/GenBank/DDBJ databases">
        <title>Single cell metagenomics reveals metabolic interactions within the superorganism composed of flagellate Streblomastix strix and complex community of Bacteroidetes bacteria on its surface.</title>
        <authorList>
            <person name="Treitli S.C."/>
            <person name="Kolisko M."/>
            <person name="Husnik F."/>
            <person name="Keeling P."/>
            <person name="Hampl V."/>
        </authorList>
    </citation>
    <scope>NUCLEOTIDE SEQUENCE [LARGE SCALE GENOMIC DNA]</scope>
    <source>
        <strain evidence="1">ST1C</strain>
    </source>
</reference>
<organism evidence="1 2">
    <name type="scientific">Streblomastix strix</name>
    <dbReference type="NCBI Taxonomy" id="222440"/>
    <lineage>
        <taxon>Eukaryota</taxon>
        <taxon>Metamonada</taxon>
        <taxon>Preaxostyla</taxon>
        <taxon>Oxymonadida</taxon>
        <taxon>Streblomastigidae</taxon>
        <taxon>Streblomastix</taxon>
    </lineage>
</organism>
<dbReference type="EMBL" id="SNRW01005407">
    <property type="protein sequence ID" value="KAA6385127.1"/>
    <property type="molecule type" value="Genomic_DNA"/>
</dbReference>
<gene>
    <name evidence="1" type="ORF">EZS28_019347</name>
</gene>
<evidence type="ECO:0000313" key="2">
    <source>
        <dbReference type="Proteomes" id="UP000324800"/>
    </source>
</evidence>
<protein>
    <submittedName>
        <fullName evidence="1">Uncharacterized protein</fullName>
    </submittedName>
</protein>
<proteinExistence type="predicted"/>